<dbReference type="Pfam" id="PF13322">
    <property type="entry name" value="DUF4092"/>
    <property type="match status" value="1"/>
</dbReference>
<dbReference type="InterPro" id="IPR051244">
    <property type="entry name" value="TCAF"/>
</dbReference>
<dbReference type="SMART" id="SM01276">
    <property type="entry name" value="M60-like"/>
    <property type="match status" value="1"/>
</dbReference>
<dbReference type="Gene3D" id="1.10.390.30">
    <property type="entry name" value="Peptidase M60, enhancin-like domain 3"/>
    <property type="match status" value="1"/>
</dbReference>
<dbReference type="PROSITE" id="PS51257">
    <property type="entry name" value="PROKAR_LIPOPROTEIN"/>
    <property type="match status" value="1"/>
</dbReference>
<dbReference type="Gene3D" id="3.40.390.80">
    <property type="entry name" value="Peptidase M60, enhancin-like domain 2"/>
    <property type="match status" value="1"/>
</dbReference>
<sequence>MKKLALAMITLAISGCNSDEIKVVIGNDSGEVVSPPEINPEPEQPSRPTFQGVLKLGNKTLLGEYNCNGNIPNAQGVITLNYDENIQCYLGSVRIADLQPVSSVKALNYSTDELLHELQIDYGTEQRNRNASAILNHIDACVTQQHELCLEEIDSFDIADPFNSLDDDERVKAFLQPSVEDKTDELPSSHTNTDLPAAVTPGTNDSSYGQPGAFLSAEVEKSLAYKATGEAKVKTTGMLTDAHGIPISGVDFYSQSSRGKTDAEGKFEFLWGEDITFGIDTFTFGTMKGNSSTFKLNESGSSAMSQKNIQTITERWATYEHGVYNFSQTVHDVFKEYPNVINEIINLSLSNGAQLTDESGKIIAVLPDDFSRQFESGTAKEINEKLRQAVPLWRNVFKESQTWSTQTGKHVSESLGKIFHNVTQFHVFNDNHAWGAAGYARGERTLNISNRAFPVVMHRGDNNYWQKLGSEAAWQRDGKPYIVDATTIDANSKVTMQRPMILDKDNVSFMLPFVSIGQVGQGKVMFMGNSLYPSILSCPETYWANGELAIDDSKQQCRYTKGEGDAYKSDVRYDKGSMKQFFINVTQWMVPDFSPKNAKPISVGTNIDDGMAFWTYKKEGRKYNYFIDKEAFGFNNVEHFVSGQYGNLDPKVTPILFMQAYETKVEGYETNAVQADIHAPKLTQNDITDLIQYMEKGGNIIFMDAVGERNPEPIARLADAAGIVLGGQNVVPTYQSYCGSSYWCHAEYNTPNLHTKRTKGIVVLERFADTTKIEINDDGTVTWPRPEDMPTLEIARFTNKETNKPGKYAFFEVSDEQEKQQAIEEIQKEFPGVPVCKDQYEYEVNCIEYREGHGMPTRGNYVRTDFTRLEISNDVVKAMIKSANLGDNIEALAQHEIYYRTKGRAGKRLPINELNAVYDNLGVWLWNDEDYKYESSLGDELGFKRITEYLNCYTDNKHQGGTTCPEDLKSLLQSNNLITANGELNPSYPLNYTEKPLTRIMLGRSYWDLDITVDTTSYPGKTNNSGSTANVDISTNINQVHYSAGSRQPTGLWAPQLQDVTVTGGAPATITVALVDDLTGRDNHEKNLKRPPRVQKSWEYDGHSLTFKVPYGGLIYITPRGGSYNENSKLTYSFSNVLKASYWKDGQWVHGYNESVPLAEIDTGHFIYTTPVKNTKNQDLVQFSEQMNIFAESASDFYGRDETTSNGKHRRFTYKNLEAHRHHFVNDIQISIGDAHSGYPVQSNSYSPTAEKIPTTPLNDWLLWHEVGHNLATAPFVVPGSTEVTNNILALYMQEQRADKPYMERVKNDIQKIPYWMAKHQGHAWSEANANLRLVMFAQLKLWAEEHFDINKNYSGNVPSIFGEDQGWNLFKEMHRKAREENTLCNASELDSADRLMICASTVSGYDLSDFFLAWNPGETRAVLPDGTSQYSGGITSNGLSKVAELRLPKPQKSPLSYISIK</sequence>
<name>H9CJE5_VIBCL</name>
<dbReference type="InterPro" id="IPR025385">
    <property type="entry name" value="DUF4092"/>
</dbReference>
<dbReference type="PROSITE" id="PS51723">
    <property type="entry name" value="PEPTIDASE_M60"/>
    <property type="match status" value="1"/>
</dbReference>
<dbReference type="PANTHER" id="PTHR15730">
    <property type="entry name" value="EXPERIMENTAL AUTOIMMUNE PROSTATITIS ANTIGEN 2-RELATED"/>
    <property type="match status" value="1"/>
</dbReference>
<dbReference type="InterPro" id="IPR042279">
    <property type="entry name" value="Pep_M60_3"/>
</dbReference>
<reference evidence="3" key="1">
    <citation type="journal article" date="2012" name="FEBS Lett.">
        <title>Genomic analysis of ICEVchBan8: An atypical genetic element in Vibrio cholerae.</title>
        <authorList>
            <person name="Taviani E."/>
            <person name="Spagnoletti M."/>
            <person name="Ceccarelli D."/>
            <person name="Haley B.J."/>
            <person name="Hasan N.A."/>
            <person name="Chen A."/>
            <person name="Colombo M.M."/>
            <person name="Huq A."/>
            <person name="Colwell R.R."/>
        </authorList>
    </citation>
    <scope>NUCLEOTIDE SEQUENCE</scope>
    <source>
        <strain evidence="3">MZ03</strain>
    </source>
</reference>
<dbReference type="NCBIfam" id="NF037974">
    <property type="entry name" value="SslE_AcfD_Zn_LP"/>
    <property type="match status" value="1"/>
</dbReference>
<accession>H9CJE5</accession>
<dbReference type="Pfam" id="PF17291">
    <property type="entry name" value="M60-like_N"/>
    <property type="match status" value="1"/>
</dbReference>
<dbReference type="InterPro" id="IPR035423">
    <property type="entry name" value="M60-like_N"/>
</dbReference>
<evidence type="ECO:0000313" key="3">
    <source>
        <dbReference type="EMBL" id="AFD29040.1"/>
    </source>
</evidence>
<protein>
    <submittedName>
        <fullName evidence="3">Accessory colonization factor AcfD</fullName>
    </submittedName>
</protein>
<feature type="domain" description="Peptidase M60" evidence="2">
    <location>
        <begin position="1045"/>
        <end position="1345"/>
    </location>
</feature>
<dbReference type="EMBL" id="JQ345361">
    <property type="protein sequence ID" value="AFD29040.1"/>
    <property type="molecule type" value="Genomic_DNA"/>
</dbReference>
<dbReference type="InterPro" id="IPR031161">
    <property type="entry name" value="Peptidase_M60_dom"/>
</dbReference>
<dbReference type="PANTHER" id="PTHR15730:SF5">
    <property type="entry name" value="SI:CH211-210B2.2-RELATED"/>
    <property type="match status" value="1"/>
</dbReference>
<evidence type="ECO:0000256" key="1">
    <source>
        <dbReference type="SAM" id="MobiDB-lite"/>
    </source>
</evidence>
<feature type="region of interest" description="Disordered" evidence="1">
    <location>
        <begin position="179"/>
        <end position="210"/>
    </location>
</feature>
<proteinExistence type="predicted"/>
<organism evidence="3">
    <name type="scientific">Vibrio cholerae O37</name>
    <dbReference type="NCBI Taxonomy" id="185332"/>
    <lineage>
        <taxon>Bacteria</taxon>
        <taxon>Pseudomonadati</taxon>
        <taxon>Pseudomonadota</taxon>
        <taxon>Gammaproteobacteria</taxon>
        <taxon>Vibrionales</taxon>
        <taxon>Vibrionaceae</taxon>
        <taxon>Vibrio</taxon>
    </lineage>
</organism>
<evidence type="ECO:0000259" key="2">
    <source>
        <dbReference type="PROSITE" id="PS51723"/>
    </source>
</evidence>
<dbReference type="Pfam" id="PF13402">
    <property type="entry name" value="Peptidase_M60"/>
    <property type="match status" value="1"/>
</dbReference>